<feature type="domain" description="Response regulatory" evidence="4">
    <location>
        <begin position="838"/>
        <end position="950"/>
    </location>
</feature>
<dbReference type="Proteomes" id="UP000478837">
    <property type="component" value="Unassembled WGS sequence"/>
</dbReference>
<dbReference type="SMART" id="SM00448">
    <property type="entry name" value="REC"/>
    <property type="match status" value="1"/>
</dbReference>
<comment type="caution">
    <text evidence="5">The sequence shown here is derived from an EMBL/GenBank/DDBJ whole genome shotgun (WGS) entry which is preliminary data.</text>
</comment>
<evidence type="ECO:0000259" key="4">
    <source>
        <dbReference type="PROSITE" id="PS50110"/>
    </source>
</evidence>
<dbReference type="Pfam" id="PF12860">
    <property type="entry name" value="PAS_7"/>
    <property type="match status" value="1"/>
</dbReference>
<dbReference type="PROSITE" id="PS50110">
    <property type="entry name" value="RESPONSE_REGULATORY"/>
    <property type="match status" value="1"/>
</dbReference>
<dbReference type="PANTHER" id="PTHR45339">
    <property type="entry name" value="HYBRID SIGNAL TRANSDUCTION HISTIDINE KINASE J"/>
    <property type="match status" value="1"/>
</dbReference>
<evidence type="ECO:0000256" key="1">
    <source>
        <dbReference type="ARBA" id="ARBA00022553"/>
    </source>
</evidence>
<dbReference type="SUPFAM" id="SSF52172">
    <property type="entry name" value="CheY-like"/>
    <property type="match status" value="1"/>
</dbReference>
<keyword evidence="2" id="KW-0902">Two-component regulatory system</keyword>
<dbReference type="InterPro" id="IPR036890">
    <property type="entry name" value="HATPase_C_sf"/>
</dbReference>
<dbReference type="Gene3D" id="3.30.565.10">
    <property type="entry name" value="Histidine kinase-like ATPase, C-terminal domain"/>
    <property type="match status" value="1"/>
</dbReference>
<dbReference type="Gene3D" id="3.40.50.2300">
    <property type="match status" value="1"/>
</dbReference>
<evidence type="ECO:0000313" key="5">
    <source>
        <dbReference type="EMBL" id="NDW20504.1"/>
    </source>
</evidence>
<evidence type="ECO:0000313" key="6">
    <source>
        <dbReference type="Proteomes" id="UP000478837"/>
    </source>
</evidence>
<proteinExistence type="predicted"/>
<dbReference type="Pfam" id="PF00072">
    <property type="entry name" value="Response_reg"/>
    <property type="match status" value="1"/>
</dbReference>
<organism evidence="5 6">
    <name type="scientific">Alteromonas hispanica</name>
    <dbReference type="NCBI Taxonomy" id="315421"/>
    <lineage>
        <taxon>Bacteria</taxon>
        <taxon>Pseudomonadati</taxon>
        <taxon>Pseudomonadota</taxon>
        <taxon>Gammaproteobacteria</taxon>
        <taxon>Alteromonadales</taxon>
        <taxon>Alteromonadaceae</taxon>
        <taxon>Alteromonas/Salinimonas group</taxon>
        <taxon>Alteromonas</taxon>
    </lineage>
</organism>
<keyword evidence="1 3" id="KW-0597">Phosphoprotein</keyword>
<dbReference type="PANTHER" id="PTHR45339:SF1">
    <property type="entry name" value="HYBRID SIGNAL TRANSDUCTION HISTIDINE KINASE J"/>
    <property type="match status" value="1"/>
</dbReference>
<evidence type="ECO:0000256" key="2">
    <source>
        <dbReference type="ARBA" id="ARBA00023012"/>
    </source>
</evidence>
<dbReference type="RefSeq" id="WP_163110029.1">
    <property type="nucleotide sequence ID" value="NZ_JAAAWP010000002.1"/>
</dbReference>
<gene>
    <name evidence="5" type="ORF">GTW09_03090</name>
</gene>
<feature type="modified residue" description="4-aspartylphosphate" evidence="3">
    <location>
        <position position="887"/>
    </location>
</feature>
<dbReference type="EMBL" id="JAAAWP010000002">
    <property type="protein sequence ID" value="NDW20504.1"/>
    <property type="molecule type" value="Genomic_DNA"/>
</dbReference>
<dbReference type="CDD" id="cd17546">
    <property type="entry name" value="REC_hyHK_CKI1_RcsC-like"/>
    <property type="match status" value="1"/>
</dbReference>
<dbReference type="InterPro" id="IPR035965">
    <property type="entry name" value="PAS-like_dom_sf"/>
</dbReference>
<dbReference type="AlphaFoldDB" id="A0A6L9MQI5"/>
<protein>
    <submittedName>
        <fullName evidence="5">Response regulator</fullName>
    </submittedName>
</protein>
<reference evidence="5 6" key="1">
    <citation type="submission" date="2020-01" db="EMBL/GenBank/DDBJ databases">
        <title>Genomes of bacteria type strains.</title>
        <authorList>
            <person name="Chen J."/>
            <person name="Zhu S."/>
            <person name="Yang J."/>
        </authorList>
    </citation>
    <scope>NUCLEOTIDE SEQUENCE [LARGE SCALE GENOMIC DNA]</scope>
    <source>
        <strain evidence="5 6">LMG 22958</strain>
    </source>
</reference>
<dbReference type="Gene3D" id="3.30.450.20">
    <property type="entry name" value="PAS domain"/>
    <property type="match status" value="1"/>
</dbReference>
<accession>A0A6L9MQI5</accession>
<name>A0A6L9MQI5_9ALTE</name>
<sequence>MMPIQQEHEITIAKATPQETNDIDKSLWLVKQYFDVAVVDFFCNNKRFSRRISSRAGGIDLDRELRLFRSLFKDNSLHVIENANESQFVDSRVLGNLHFYAQYPVFGRFNELIGVLSIGDPNPRTLSKIHRNQLMGFAAMLSHHINVGEAEPQSSSDEMPKRINIPLIGLTNLTQAFSQKLVAAAVSLLIGWAIATLVFNSDKAEHISALQRQDVTMKSALFESLERLDRQGEVLSTSSLLLQGYLSAESTLTDAGLGQIMAIQYSRTRFLKGYAVFNTRYEKLAVWAKPSFDMQAYGLSNWLRQSSVAVSKNLSVKMVADTAFIFTSVDVPNKERYFIVKALNLTGLLSTITSQMNTPGYQVYLDTPGLLLSQNGAVQKRKPVNGISAASNVFPSSWKVLVVPSTPVIPTALPQLLLIKNIAIFIAVIGFVYYFLRLPRRLHHNIRQAHQTILSREELYTDALDALPNAFAVFNASGSPLLSNQAFIHLFDCGEEYVASGTTFDALVADAQRRGVITHFEESEDVKNNGDKVIEIGLQDGRWLSVLKRQMQDKAVVYYFHDITENYHREKKLSELSQQVQSEALIKEKFVSQFNDQIKAPLLMLHELVEHLQNSHDALKSDMCLMQLREVNHQIRCVTEQLAGIGKAQSQKLKLKLSDFDVNNVIDRGIDILSTKAQNSTIELGAETEGDLTVNTDEKLLSQVHLYLLSNLLEVVRGGRLITEARIRNKNDSHTLEIIYKIYGNIKPTDFYNNVMRMSADTFDEESLSQASLEVRYFRSMLHALSIKNILLREKSGFTRIVVSVPVSRPYIDQSTESAISIIQSTEGRGVNDEKRLSILLVDDDPINEVITRSMLEAEGYEIQCAATAVEALLMASQKEFDVILMDIMLPDISGVQVMRKIRRSNTNIDTKIIAYTANEDTDQQYEKLGFDDYISKPVDKVKLREKLAR</sequence>
<dbReference type="InterPro" id="IPR011006">
    <property type="entry name" value="CheY-like_superfamily"/>
</dbReference>
<dbReference type="GO" id="GO:0000160">
    <property type="term" value="P:phosphorelay signal transduction system"/>
    <property type="evidence" value="ECO:0007669"/>
    <property type="project" value="UniProtKB-KW"/>
</dbReference>
<dbReference type="InterPro" id="IPR001789">
    <property type="entry name" value="Sig_transdc_resp-reg_receiver"/>
</dbReference>
<dbReference type="SUPFAM" id="SSF55785">
    <property type="entry name" value="PYP-like sensor domain (PAS domain)"/>
    <property type="match status" value="1"/>
</dbReference>
<evidence type="ECO:0000256" key="3">
    <source>
        <dbReference type="PROSITE-ProRule" id="PRU00169"/>
    </source>
</evidence>
<keyword evidence="6" id="KW-1185">Reference proteome</keyword>